<dbReference type="PANTHER" id="PTHR44688">
    <property type="entry name" value="DNA-BINDING TRANSCRIPTIONAL ACTIVATOR DEVR_DOSR"/>
    <property type="match status" value="1"/>
</dbReference>
<sequence length="943" mass="107202">MGISVTRRSGACVLLPSGLRLEKSVEEERNMYSFDTLDADLLATKFFIPISSHELIPRPRLSSQLARCVHYPLTLLSAPAGFGKTTLLSQWLKQVPASTAVIWLSLDETDNNLRQFWRYVFTALERRFPGSSQQALSLLQAGQPLESKQLAHLLTNAIQSEQKPCILVLDDYHVIQRSEIHEVFCLVLRHPPSCMHLVLTSRTDPPWPLARLRARGQLLELRDKQFSCTPEEATVFCEKSMNLFLAKEDMQHLFQTTEGWITGLQLFALALQQEHEPRRKLPTLHSKHRYVLDYLTEEVLRQQPEQVQAFLLHTSILKRLHPALCEAVTGQSNGQEMLEHLERANLFLVGLDSQHCWYRYHHLFARMLHSHLQRVCAPLIPSLHQRASHWYAEQGNLWEAIAHALQARDWPWAIALLERATRAISYLPALGLTTLQDWLQHFPVEVLHSNPRLCFLYAASLEYYPAQMESWLQKAEAAIQSQPATEDAGTLPQAELADLQGQIAMYRAFNARRQGLAHEALTLCEQAEGLLAPDNYSTRARIAEIRSNAYRNLCQSERAYQAALQASQLAHKAEDLAASIKYLLTAALPLFDRGQLHQIWELSCQAIELAHNLDETKLLVMCWVYDYQARTLIERYQLDEAHTILQKALRLGEQFAFAPYLIPGYALSIYLALLRGELEEARYAFQQASTWAESSGAEGQKAWQAEIEKIYFWQATSDLQSALRWETSVKTQNHQQNYDWNYAVTLGLAWLRLTQQQPGEALELLHPLLEENLCNKKWGHSIELLVPQAYAYLQQQKPELALQTLDRAIAYAEPEGYIAAFIWGGEPIAELLQQLKARQPTTTSFINTILEACEQARRRKGFSASLPDMLPTQFSQELLSSRELEVLQLLAQGASNQEIADALVLSLNTVKGYVSIILGKLGVSNRTQAVLRAHETGLLAEKL</sequence>
<dbReference type="Proteomes" id="UP000290365">
    <property type="component" value="Chromosome"/>
</dbReference>
<dbReference type="Pfam" id="PF25873">
    <property type="entry name" value="WHD_MalT"/>
    <property type="match status" value="1"/>
</dbReference>
<dbReference type="PRINTS" id="PR00038">
    <property type="entry name" value="HTHLUXR"/>
</dbReference>
<dbReference type="SUPFAM" id="SSF52540">
    <property type="entry name" value="P-loop containing nucleoside triphosphate hydrolases"/>
    <property type="match status" value="1"/>
</dbReference>
<dbReference type="InterPro" id="IPR036388">
    <property type="entry name" value="WH-like_DNA-bd_sf"/>
</dbReference>
<dbReference type="CDD" id="cd06170">
    <property type="entry name" value="LuxR_C_like"/>
    <property type="match status" value="1"/>
</dbReference>
<evidence type="ECO:0000259" key="4">
    <source>
        <dbReference type="PROSITE" id="PS50043"/>
    </source>
</evidence>
<dbReference type="GO" id="GO:0006355">
    <property type="term" value="P:regulation of DNA-templated transcription"/>
    <property type="evidence" value="ECO:0007669"/>
    <property type="project" value="InterPro"/>
</dbReference>
<dbReference type="InterPro" id="IPR041617">
    <property type="entry name" value="TPR_MalT"/>
</dbReference>
<dbReference type="InterPro" id="IPR027417">
    <property type="entry name" value="P-loop_NTPase"/>
</dbReference>
<accession>A0A4P6K0W5</accession>
<keyword evidence="6" id="KW-1185">Reference proteome</keyword>
<dbReference type="InterPro" id="IPR041664">
    <property type="entry name" value="AAA_16"/>
</dbReference>
<evidence type="ECO:0000256" key="1">
    <source>
        <dbReference type="ARBA" id="ARBA00023015"/>
    </source>
</evidence>
<dbReference type="InterPro" id="IPR059106">
    <property type="entry name" value="WHD_MalT"/>
</dbReference>
<dbReference type="SMART" id="SM00421">
    <property type="entry name" value="HTH_LUXR"/>
    <property type="match status" value="1"/>
</dbReference>
<organism evidence="5 6">
    <name type="scientific">Ktedonosporobacter rubrisoli</name>
    <dbReference type="NCBI Taxonomy" id="2509675"/>
    <lineage>
        <taxon>Bacteria</taxon>
        <taxon>Bacillati</taxon>
        <taxon>Chloroflexota</taxon>
        <taxon>Ktedonobacteria</taxon>
        <taxon>Ktedonobacterales</taxon>
        <taxon>Ktedonosporobacteraceae</taxon>
        <taxon>Ktedonosporobacter</taxon>
    </lineage>
</organism>
<dbReference type="Gene3D" id="1.10.10.10">
    <property type="entry name" value="Winged helix-like DNA-binding domain superfamily/Winged helix DNA-binding domain"/>
    <property type="match status" value="1"/>
</dbReference>
<keyword evidence="3" id="KW-0804">Transcription</keyword>
<gene>
    <name evidence="5" type="ORF">EPA93_37020</name>
</gene>
<dbReference type="Pfam" id="PF00196">
    <property type="entry name" value="GerE"/>
    <property type="match status" value="1"/>
</dbReference>
<dbReference type="SUPFAM" id="SSF46894">
    <property type="entry name" value="C-terminal effector domain of the bipartite response regulators"/>
    <property type="match status" value="1"/>
</dbReference>
<dbReference type="InterPro" id="IPR000792">
    <property type="entry name" value="Tscrpt_reg_LuxR_C"/>
</dbReference>
<dbReference type="SMART" id="SM00382">
    <property type="entry name" value="AAA"/>
    <property type="match status" value="1"/>
</dbReference>
<evidence type="ECO:0000256" key="2">
    <source>
        <dbReference type="ARBA" id="ARBA00023125"/>
    </source>
</evidence>
<dbReference type="GO" id="GO:0003677">
    <property type="term" value="F:DNA binding"/>
    <property type="evidence" value="ECO:0007669"/>
    <property type="project" value="UniProtKB-KW"/>
</dbReference>
<dbReference type="PANTHER" id="PTHR44688:SF16">
    <property type="entry name" value="DNA-BINDING TRANSCRIPTIONAL ACTIVATOR DEVR_DOSR"/>
    <property type="match status" value="1"/>
</dbReference>
<keyword evidence="2" id="KW-0238">DNA-binding</keyword>
<dbReference type="Pfam" id="PF17874">
    <property type="entry name" value="TPR_MalT"/>
    <property type="match status" value="1"/>
</dbReference>
<evidence type="ECO:0000256" key="3">
    <source>
        <dbReference type="ARBA" id="ARBA00023163"/>
    </source>
</evidence>
<feature type="domain" description="HTH luxR-type" evidence="4">
    <location>
        <begin position="872"/>
        <end position="937"/>
    </location>
</feature>
<evidence type="ECO:0000313" key="6">
    <source>
        <dbReference type="Proteomes" id="UP000290365"/>
    </source>
</evidence>
<dbReference type="KEGG" id="kbs:EPA93_37020"/>
<name>A0A4P6K0W5_KTERU</name>
<proteinExistence type="predicted"/>
<dbReference type="PROSITE" id="PS50043">
    <property type="entry name" value="HTH_LUXR_2"/>
    <property type="match status" value="1"/>
</dbReference>
<protein>
    <recommendedName>
        <fullName evidence="4">HTH luxR-type domain-containing protein</fullName>
    </recommendedName>
</protein>
<dbReference type="AlphaFoldDB" id="A0A4P6K0W5"/>
<evidence type="ECO:0000313" key="5">
    <source>
        <dbReference type="EMBL" id="QBD81280.1"/>
    </source>
</evidence>
<dbReference type="SUPFAM" id="SSF48452">
    <property type="entry name" value="TPR-like"/>
    <property type="match status" value="1"/>
</dbReference>
<dbReference type="InterPro" id="IPR016032">
    <property type="entry name" value="Sig_transdc_resp-reg_C-effctor"/>
</dbReference>
<dbReference type="Gene3D" id="3.40.50.300">
    <property type="entry name" value="P-loop containing nucleotide triphosphate hydrolases"/>
    <property type="match status" value="1"/>
</dbReference>
<reference evidence="5 6" key="1">
    <citation type="submission" date="2019-01" db="EMBL/GenBank/DDBJ databases">
        <title>Ktedonosporobacter rubrisoli SCAWS-G2.</title>
        <authorList>
            <person name="Huang Y."/>
            <person name="Yan B."/>
        </authorList>
    </citation>
    <scope>NUCLEOTIDE SEQUENCE [LARGE SCALE GENOMIC DNA]</scope>
    <source>
        <strain evidence="5 6">SCAWS-G2</strain>
    </source>
</reference>
<dbReference type="Gene3D" id="1.25.40.10">
    <property type="entry name" value="Tetratricopeptide repeat domain"/>
    <property type="match status" value="1"/>
</dbReference>
<dbReference type="InterPro" id="IPR011990">
    <property type="entry name" value="TPR-like_helical_dom_sf"/>
</dbReference>
<dbReference type="InterPro" id="IPR003593">
    <property type="entry name" value="AAA+_ATPase"/>
</dbReference>
<dbReference type="OrthoDB" id="149204at2"/>
<keyword evidence="1" id="KW-0805">Transcription regulation</keyword>
<dbReference type="Pfam" id="PF13191">
    <property type="entry name" value="AAA_16"/>
    <property type="match status" value="1"/>
</dbReference>
<dbReference type="EMBL" id="CP035758">
    <property type="protein sequence ID" value="QBD81280.1"/>
    <property type="molecule type" value="Genomic_DNA"/>
</dbReference>